<organism evidence="2 3">
    <name type="scientific">Pelosinus baikalensis</name>
    <dbReference type="NCBI Taxonomy" id="2892015"/>
    <lineage>
        <taxon>Bacteria</taxon>
        <taxon>Bacillati</taxon>
        <taxon>Bacillota</taxon>
        <taxon>Negativicutes</taxon>
        <taxon>Selenomonadales</taxon>
        <taxon>Sporomusaceae</taxon>
        <taxon>Pelosinus</taxon>
    </lineage>
</organism>
<proteinExistence type="predicted"/>
<dbReference type="Proteomes" id="UP001165492">
    <property type="component" value="Unassembled WGS sequence"/>
</dbReference>
<feature type="compositionally biased region" description="Basic and acidic residues" evidence="1">
    <location>
        <begin position="1"/>
        <end position="16"/>
    </location>
</feature>
<reference evidence="2" key="1">
    <citation type="submission" date="2021-11" db="EMBL/GenBank/DDBJ databases">
        <title>Description of a new species Pelosinus isolated from the bottom sediments of Lake Baikal.</title>
        <authorList>
            <person name="Zakharyuk A."/>
        </authorList>
    </citation>
    <scope>NUCLEOTIDE SEQUENCE</scope>
    <source>
        <strain evidence="2">Bkl1</strain>
    </source>
</reference>
<name>A0ABS8I1N2_9FIRM</name>
<dbReference type="EMBL" id="JAJHJB010000108">
    <property type="protein sequence ID" value="MCC5468713.1"/>
    <property type="molecule type" value="Genomic_DNA"/>
</dbReference>
<evidence type="ECO:0000313" key="3">
    <source>
        <dbReference type="Proteomes" id="UP001165492"/>
    </source>
</evidence>
<gene>
    <name evidence="2" type="ORF">LMF89_25600</name>
</gene>
<accession>A0ABS8I1N2</accession>
<keyword evidence="3" id="KW-1185">Reference proteome</keyword>
<protein>
    <submittedName>
        <fullName evidence="2">Uncharacterized protein</fullName>
    </submittedName>
</protein>
<evidence type="ECO:0000313" key="2">
    <source>
        <dbReference type="EMBL" id="MCC5468713.1"/>
    </source>
</evidence>
<feature type="region of interest" description="Disordered" evidence="1">
    <location>
        <begin position="1"/>
        <end position="20"/>
    </location>
</feature>
<comment type="caution">
    <text evidence="2">The sequence shown here is derived from an EMBL/GenBank/DDBJ whole genome shotgun (WGS) entry which is preliminary data.</text>
</comment>
<sequence>MKKADKTHPPSPRHTDANSTNCLLNSLANYFHEKQYGYNPYIQDASQLIRKGMISREAALNKMKNGYCLEMVSANAEKLGVIELL</sequence>
<evidence type="ECO:0000256" key="1">
    <source>
        <dbReference type="SAM" id="MobiDB-lite"/>
    </source>
</evidence>